<dbReference type="RefSeq" id="WP_162014275.1">
    <property type="nucleotide sequence ID" value="NZ_CAZZQF010000001.1"/>
</dbReference>
<dbReference type="InterPro" id="IPR027417">
    <property type="entry name" value="P-loop_NTPase"/>
</dbReference>
<dbReference type="PANTHER" id="PTHR34301:SF8">
    <property type="entry name" value="ATPASE DOMAIN-CONTAINING PROTEIN"/>
    <property type="match status" value="1"/>
</dbReference>
<dbReference type="GO" id="GO:0005524">
    <property type="term" value="F:ATP binding"/>
    <property type="evidence" value="ECO:0007669"/>
    <property type="project" value="InterPro"/>
</dbReference>
<name>A0A6B2FV25_9LACO</name>
<evidence type="ECO:0000313" key="2">
    <source>
        <dbReference type="EMBL" id="NDJ74581.1"/>
    </source>
</evidence>
<sequence length="367" mass="42646">MNNNPFNPSFGKMPSIFLKRDNLSQRIIDELNRKNSPFQTSLIYGQRGSGKTTLMSEISSKLKENKDWIIIDLVFDKDLLISLTNQLQEHLLKLKLIKNLDIKMNFLGIDINASLAQNIDANFQQILQTSLEKLTRKGKNVLINIDEVHLTPLLKKFANCYQIMIRKNLKVSLLMAGLLENVSEIQNDNVLTFLLRANRIVLNPLNLETIKLSYKHIFQNANFNIDDRTILYMTKQTQGFAYAFQLLGYHIWRYATEQNKKTISLSLVDEILDIYLSDLNRNVYFKVYNDLSSKEKEFVQAMVKVGKQKVKSQEIGKIMNKGANYLAVYRRKLIDNQVIKPDGYGYVSFLLPHFDKFIEQEMILNEF</sequence>
<comment type="caution">
    <text evidence="2">The sequence shown here is derived from an EMBL/GenBank/DDBJ whole genome shotgun (WGS) entry which is preliminary data.</text>
</comment>
<proteinExistence type="predicted"/>
<feature type="domain" description="ATPase" evidence="1">
    <location>
        <begin position="36"/>
        <end position="149"/>
    </location>
</feature>
<dbReference type="Gene3D" id="3.40.50.300">
    <property type="entry name" value="P-loop containing nucleotide triphosphate hydrolases"/>
    <property type="match status" value="1"/>
</dbReference>
<accession>A0A6B2FV25</accession>
<protein>
    <submittedName>
        <fullName evidence="2">AAA family ATPase</fullName>
    </submittedName>
</protein>
<dbReference type="AlphaFoldDB" id="A0A6B2FV25"/>
<dbReference type="Pfam" id="PF01637">
    <property type="entry name" value="ATPase_2"/>
    <property type="match status" value="1"/>
</dbReference>
<organism evidence="2">
    <name type="scientific">Lactobacillus paragasseri</name>
    <dbReference type="NCBI Taxonomy" id="2107999"/>
    <lineage>
        <taxon>Bacteria</taxon>
        <taxon>Bacillati</taxon>
        <taxon>Bacillota</taxon>
        <taxon>Bacilli</taxon>
        <taxon>Lactobacillales</taxon>
        <taxon>Lactobacillaceae</taxon>
        <taxon>Lactobacillus</taxon>
    </lineage>
</organism>
<dbReference type="SUPFAM" id="SSF52540">
    <property type="entry name" value="P-loop containing nucleoside triphosphate hydrolases"/>
    <property type="match status" value="1"/>
</dbReference>
<evidence type="ECO:0000259" key="1">
    <source>
        <dbReference type="Pfam" id="PF01637"/>
    </source>
</evidence>
<dbReference type="PANTHER" id="PTHR34301">
    <property type="entry name" value="DNA-BINDING PROTEIN-RELATED"/>
    <property type="match status" value="1"/>
</dbReference>
<gene>
    <name evidence="2" type="ORF">GWG61_08950</name>
</gene>
<reference evidence="2" key="1">
    <citation type="submission" date="2020-01" db="EMBL/GenBank/DDBJ databases">
        <title>Vaginal microbiome of pregnant Indian women: Insights into the genome of dominants Lactobacillus species.</title>
        <authorList>
            <person name="Das B."/>
            <person name="Mehta O."/>
            <person name="Ghosh T.S."/>
            <person name="Kothidar A."/>
            <person name="Gowtham M.R."/>
            <person name="Mitra R."/>
            <person name="Kshetrapal P."/>
            <person name="Wadhwa N."/>
            <person name="Thiruvengadam R."/>
            <person name="Nair G.B."/>
            <person name="Bhatnagar S."/>
            <person name="Das B."/>
        </authorList>
    </citation>
    <scope>NUCLEOTIDE SEQUENCE</scope>
    <source>
        <strain evidence="2">Indica</strain>
    </source>
</reference>
<dbReference type="InterPro" id="IPR011579">
    <property type="entry name" value="ATPase_dom"/>
</dbReference>
<dbReference type="EMBL" id="JAADJO010000029">
    <property type="protein sequence ID" value="NDJ74581.1"/>
    <property type="molecule type" value="Genomic_DNA"/>
</dbReference>